<evidence type="ECO:0000256" key="15">
    <source>
        <dbReference type="ARBA" id="ARBA00049902"/>
    </source>
</evidence>
<dbReference type="Pfam" id="PF01098">
    <property type="entry name" value="FTSW_RODA_SPOVE"/>
    <property type="match status" value="1"/>
</dbReference>
<feature type="transmembrane region" description="Helical" evidence="17">
    <location>
        <begin position="18"/>
        <end position="38"/>
    </location>
</feature>
<organism evidence="18 19">
    <name type="scientific">Candidatus Flavonifractor intestinigallinarum</name>
    <dbReference type="NCBI Taxonomy" id="2838586"/>
    <lineage>
        <taxon>Bacteria</taxon>
        <taxon>Bacillati</taxon>
        <taxon>Bacillota</taxon>
        <taxon>Clostridia</taxon>
        <taxon>Eubacteriales</taxon>
        <taxon>Oscillospiraceae</taxon>
        <taxon>Flavonifractor</taxon>
    </lineage>
</organism>
<feature type="transmembrane region" description="Helical" evidence="17">
    <location>
        <begin position="360"/>
        <end position="381"/>
    </location>
</feature>
<evidence type="ECO:0000256" key="16">
    <source>
        <dbReference type="ARBA" id="ARBA00049966"/>
    </source>
</evidence>
<dbReference type="EC" id="2.4.99.28" evidence="14"/>
<dbReference type="PANTHER" id="PTHR30474:SF2">
    <property type="entry name" value="PEPTIDOGLYCAN GLYCOSYLTRANSFERASE FTSW-RELATED"/>
    <property type="match status" value="1"/>
</dbReference>
<keyword evidence="6" id="KW-0573">Peptidoglycan synthesis</keyword>
<evidence type="ECO:0000256" key="2">
    <source>
        <dbReference type="ARBA" id="ARBA00022676"/>
    </source>
</evidence>
<dbReference type="GO" id="GO:0051301">
    <property type="term" value="P:cell division"/>
    <property type="evidence" value="ECO:0007669"/>
    <property type="project" value="InterPro"/>
</dbReference>
<evidence type="ECO:0000256" key="12">
    <source>
        <dbReference type="ARBA" id="ARBA00041185"/>
    </source>
</evidence>
<proteinExistence type="inferred from homology"/>
<evidence type="ECO:0000256" key="17">
    <source>
        <dbReference type="SAM" id="Phobius"/>
    </source>
</evidence>
<evidence type="ECO:0000256" key="10">
    <source>
        <dbReference type="ARBA" id="ARBA00033270"/>
    </source>
</evidence>
<dbReference type="Proteomes" id="UP000823921">
    <property type="component" value="Unassembled WGS sequence"/>
</dbReference>
<evidence type="ECO:0000256" key="9">
    <source>
        <dbReference type="ARBA" id="ARBA00032370"/>
    </source>
</evidence>
<dbReference type="GO" id="GO:0015648">
    <property type="term" value="F:lipid-linked peptidoglycan transporter activity"/>
    <property type="evidence" value="ECO:0007669"/>
    <property type="project" value="TreeGrafter"/>
</dbReference>
<name>A0A9D2SB88_9FIRM</name>
<keyword evidence="2" id="KW-0328">Glycosyltransferase</keyword>
<dbReference type="EMBL" id="DWXO01000050">
    <property type="protein sequence ID" value="HJB80346.1"/>
    <property type="molecule type" value="Genomic_DNA"/>
</dbReference>
<dbReference type="PANTHER" id="PTHR30474">
    <property type="entry name" value="CELL CYCLE PROTEIN"/>
    <property type="match status" value="1"/>
</dbReference>
<reference evidence="18" key="1">
    <citation type="journal article" date="2021" name="PeerJ">
        <title>Extensive microbial diversity within the chicken gut microbiome revealed by metagenomics and culture.</title>
        <authorList>
            <person name="Gilroy R."/>
            <person name="Ravi A."/>
            <person name="Getino M."/>
            <person name="Pursley I."/>
            <person name="Horton D.L."/>
            <person name="Alikhan N.F."/>
            <person name="Baker D."/>
            <person name="Gharbi K."/>
            <person name="Hall N."/>
            <person name="Watson M."/>
            <person name="Adriaenssens E.M."/>
            <person name="Foster-Nyarko E."/>
            <person name="Jarju S."/>
            <person name="Secka A."/>
            <person name="Antonio M."/>
            <person name="Oren A."/>
            <person name="Chaudhuri R.R."/>
            <person name="La Ragione R."/>
            <person name="Hildebrand F."/>
            <person name="Pallen M.J."/>
        </authorList>
    </citation>
    <scope>NUCLEOTIDE SEQUENCE</scope>
    <source>
        <strain evidence="18">CHK192-8294</strain>
    </source>
</reference>
<evidence type="ECO:0000256" key="7">
    <source>
        <dbReference type="ARBA" id="ARBA00022989"/>
    </source>
</evidence>
<feature type="transmembrane region" description="Helical" evidence="17">
    <location>
        <begin position="195"/>
        <end position="213"/>
    </location>
</feature>
<evidence type="ECO:0000256" key="6">
    <source>
        <dbReference type="ARBA" id="ARBA00022984"/>
    </source>
</evidence>
<evidence type="ECO:0000256" key="14">
    <source>
        <dbReference type="ARBA" id="ARBA00044770"/>
    </source>
</evidence>
<sequence length="396" mass="43888">MSWLRDSIHSFWQQGDRLLLTLCLLASGYGLVLIYSATRYLGEAEALRCMIVQAVAIIMGVVIYMLMSSVDIELFVDKSWKWLLLFNIVINGLVRTPLGVEVNGNRSWLHIPGFPVNLQPAEIAKLTFVLLLAWQMSRLRDKGISKPSSVFQIAGHTLFMFGVVAVTSGDFGMGLTYLIIFVIMAWCAGVKKRWFLLAVVVCVVGVVLIWPHVKDMYYMKRFTVVIDHILGNPDTIWEQTQGKGWQQSRSILAIGSGGLTGMGYLQGIQTQSQYKQSLPARETDEIFAVCGEEFGMIGCLLLLVLLAAIILRCVWVARRACSPQSAFIAMGYAGMLLAQVGVNVGMCLYVFPVVGLTLPFISYGGSSIVTMYAAMGVVSSIKMRSLPSWLRDRSRL</sequence>
<dbReference type="InterPro" id="IPR001182">
    <property type="entry name" value="FtsW/RodA"/>
</dbReference>
<comment type="caution">
    <text evidence="18">The sequence shown here is derived from an EMBL/GenBank/DDBJ whole genome shotgun (WGS) entry which is preliminary data.</text>
</comment>
<keyword evidence="7 17" id="KW-1133">Transmembrane helix</keyword>
<dbReference type="GO" id="GO:0008360">
    <property type="term" value="P:regulation of cell shape"/>
    <property type="evidence" value="ECO:0007669"/>
    <property type="project" value="UniProtKB-KW"/>
</dbReference>
<evidence type="ECO:0000256" key="11">
    <source>
        <dbReference type="ARBA" id="ARBA00038053"/>
    </source>
</evidence>
<dbReference type="GO" id="GO:0008955">
    <property type="term" value="F:peptidoglycan glycosyltransferase activity"/>
    <property type="evidence" value="ECO:0007669"/>
    <property type="project" value="UniProtKB-EC"/>
</dbReference>
<evidence type="ECO:0000256" key="1">
    <source>
        <dbReference type="ARBA" id="ARBA00004141"/>
    </source>
</evidence>
<keyword evidence="5" id="KW-0133">Cell shape</keyword>
<keyword evidence="4 17" id="KW-0812">Transmembrane</keyword>
<keyword evidence="8 17" id="KW-0472">Membrane</keyword>
<dbReference type="GO" id="GO:0009252">
    <property type="term" value="P:peptidoglycan biosynthetic process"/>
    <property type="evidence" value="ECO:0007669"/>
    <property type="project" value="UniProtKB-KW"/>
</dbReference>
<evidence type="ECO:0000256" key="4">
    <source>
        <dbReference type="ARBA" id="ARBA00022692"/>
    </source>
</evidence>
<protein>
    <recommendedName>
        <fullName evidence="12">Probable peptidoglycan glycosyltransferase FtsW</fullName>
        <ecNumber evidence="14">2.4.99.28</ecNumber>
    </recommendedName>
    <alternativeName>
        <fullName evidence="13">Cell division protein FtsW</fullName>
    </alternativeName>
    <alternativeName>
        <fullName evidence="10">Cell wall polymerase</fullName>
    </alternativeName>
    <alternativeName>
        <fullName evidence="9">Peptidoglycan polymerase</fullName>
    </alternativeName>
</protein>
<evidence type="ECO:0000256" key="3">
    <source>
        <dbReference type="ARBA" id="ARBA00022679"/>
    </source>
</evidence>
<comment type="subcellular location">
    <subcellularLocation>
        <location evidence="1">Membrane</location>
        <topology evidence="1">Multi-pass membrane protein</topology>
    </subcellularLocation>
</comment>
<feature type="transmembrane region" description="Helical" evidence="17">
    <location>
        <begin position="50"/>
        <end position="67"/>
    </location>
</feature>
<evidence type="ECO:0000256" key="5">
    <source>
        <dbReference type="ARBA" id="ARBA00022960"/>
    </source>
</evidence>
<keyword evidence="3" id="KW-0808">Transferase</keyword>
<dbReference type="GO" id="GO:0005886">
    <property type="term" value="C:plasma membrane"/>
    <property type="evidence" value="ECO:0007669"/>
    <property type="project" value="TreeGrafter"/>
</dbReference>
<reference evidence="18" key="2">
    <citation type="submission" date="2021-04" db="EMBL/GenBank/DDBJ databases">
        <authorList>
            <person name="Gilroy R."/>
        </authorList>
    </citation>
    <scope>NUCLEOTIDE SEQUENCE</scope>
    <source>
        <strain evidence="18">CHK192-8294</strain>
    </source>
</reference>
<gene>
    <name evidence="18" type="ORF">H9712_05125</name>
</gene>
<dbReference type="AlphaFoldDB" id="A0A9D2SB88"/>
<evidence type="ECO:0000256" key="13">
    <source>
        <dbReference type="ARBA" id="ARBA00041418"/>
    </source>
</evidence>
<dbReference type="GO" id="GO:0032153">
    <property type="term" value="C:cell division site"/>
    <property type="evidence" value="ECO:0007669"/>
    <property type="project" value="TreeGrafter"/>
</dbReference>
<comment type="catalytic activity">
    <reaction evidence="15">
        <text>[GlcNAc-(1-&gt;4)-Mur2Ac(oyl-L-Ala-gamma-D-Glu-L-Lys-D-Ala-D-Ala)](n)-di-trans,octa-cis-undecaprenyl diphosphate + beta-D-GlcNAc-(1-&gt;4)-Mur2Ac(oyl-L-Ala-gamma-D-Glu-L-Lys-D-Ala-D-Ala)-di-trans,octa-cis-undecaprenyl diphosphate = [GlcNAc-(1-&gt;4)-Mur2Ac(oyl-L-Ala-gamma-D-Glu-L-Lys-D-Ala-D-Ala)](n+1)-di-trans,octa-cis-undecaprenyl diphosphate + di-trans,octa-cis-undecaprenyl diphosphate + H(+)</text>
        <dbReference type="Rhea" id="RHEA:23708"/>
        <dbReference type="Rhea" id="RHEA-COMP:9602"/>
        <dbReference type="Rhea" id="RHEA-COMP:9603"/>
        <dbReference type="ChEBI" id="CHEBI:15378"/>
        <dbReference type="ChEBI" id="CHEBI:58405"/>
        <dbReference type="ChEBI" id="CHEBI:60033"/>
        <dbReference type="ChEBI" id="CHEBI:78435"/>
        <dbReference type="EC" id="2.4.99.28"/>
    </reaction>
</comment>
<evidence type="ECO:0000256" key="8">
    <source>
        <dbReference type="ARBA" id="ARBA00023136"/>
    </source>
</evidence>
<accession>A0A9D2SB88</accession>
<evidence type="ECO:0000313" key="19">
    <source>
        <dbReference type="Proteomes" id="UP000823921"/>
    </source>
</evidence>
<feature type="transmembrane region" description="Helical" evidence="17">
    <location>
        <begin position="327"/>
        <end position="354"/>
    </location>
</feature>
<comment type="function">
    <text evidence="16">Peptidoglycan polymerase that is essential for cell division.</text>
</comment>
<feature type="transmembrane region" description="Helical" evidence="17">
    <location>
        <begin position="294"/>
        <end position="315"/>
    </location>
</feature>
<evidence type="ECO:0000313" key="18">
    <source>
        <dbReference type="EMBL" id="HJB80346.1"/>
    </source>
</evidence>
<comment type="similarity">
    <text evidence="11">Belongs to the SEDS family. FtsW subfamily.</text>
</comment>